<dbReference type="OrthoDB" id="9806951at2"/>
<evidence type="ECO:0000313" key="2">
    <source>
        <dbReference type="EMBL" id="MZP28834.1"/>
    </source>
</evidence>
<accession>A0A845L1Z3</accession>
<organism evidence="2 3">
    <name type="scientific">Heliomicrobium undosum</name>
    <dbReference type="NCBI Taxonomy" id="121734"/>
    <lineage>
        <taxon>Bacteria</taxon>
        <taxon>Bacillati</taxon>
        <taxon>Bacillota</taxon>
        <taxon>Clostridia</taxon>
        <taxon>Eubacteriales</taxon>
        <taxon>Heliobacteriaceae</taxon>
        <taxon>Heliomicrobium</taxon>
    </lineage>
</organism>
<dbReference type="AlphaFoldDB" id="A0A845L1Z3"/>
<name>A0A845L1Z3_9FIRM</name>
<dbReference type="EMBL" id="WXEY01000003">
    <property type="protein sequence ID" value="MZP28834.1"/>
    <property type="molecule type" value="Genomic_DNA"/>
</dbReference>
<proteinExistence type="predicted"/>
<feature type="non-terminal residue" evidence="2">
    <location>
        <position position="1"/>
    </location>
</feature>
<dbReference type="Gene3D" id="3.40.50.300">
    <property type="entry name" value="P-loop containing nucleotide triphosphate hydrolases"/>
    <property type="match status" value="1"/>
</dbReference>
<evidence type="ECO:0000256" key="1">
    <source>
        <dbReference type="SAM" id="MobiDB-lite"/>
    </source>
</evidence>
<keyword evidence="3" id="KW-1185">Reference proteome</keyword>
<protein>
    <submittedName>
        <fullName evidence="2">ATPase</fullName>
    </submittedName>
</protein>
<comment type="caution">
    <text evidence="2">The sequence shown here is derived from an EMBL/GenBank/DDBJ whole genome shotgun (WGS) entry which is preliminary data.</text>
</comment>
<dbReference type="InterPro" id="IPR027417">
    <property type="entry name" value="P-loop_NTPase"/>
</dbReference>
<reference evidence="2 3" key="1">
    <citation type="submission" date="2020-01" db="EMBL/GenBank/DDBJ databases">
        <title>Whole-genome sequence of Heliobacterium undosum DSM 13378.</title>
        <authorList>
            <person name="Kyndt J.A."/>
            <person name="Meyer T.E."/>
        </authorList>
    </citation>
    <scope>NUCLEOTIDE SEQUENCE [LARGE SCALE GENOMIC DNA]</scope>
    <source>
        <strain evidence="2 3">DSM 13378</strain>
    </source>
</reference>
<gene>
    <name evidence="2" type="ORF">GTO91_03810</name>
</gene>
<dbReference type="PANTHER" id="PTHR42957:SF1">
    <property type="entry name" value="HELICASE MJ1565-RELATED"/>
    <property type="match status" value="1"/>
</dbReference>
<dbReference type="Proteomes" id="UP000463470">
    <property type="component" value="Unassembled WGS sequence"/>
</dbReference>
<feature type="region of interest" description="Disordered" evidence="1">
    <location>
        <begin position="189"/>
        <end position="211"/>
    </location>
</feature>
<dbReference type="SUPFAM" id="SSF52540">
    <property type="entry name" value="P-loop containing nucleoside triphosphate hydrolases"/>
    <property type="match status" value="1"/>
</dbReference>
<sequence>LSIVPTDVVHLVVAVIARVVFEALQRYRRKNGEQLPTVMVLEEAHTFVSKYIQGDYFSPSQMCCHTFERIAREGRKFGLGLLLSSQRPSELSPTVLSQCNTFLLHRIVNNKDQELVRSLVPDNLGALLKELPVLPTRKAILLGLAAPIPILLEMKELTEDQRPKSDDPQFWDVWTGKVPREVNWKEIADEWQGKENDEDIDVGNGDTATEV</sequence>
<dbReference type="InterPro" id="IPR008571">
    <property type="entry name" value="HerA-like"/>
</dbReference>
<evidence type="ECO:0000313" key="3">
    <source>
        <dbReference type="Proteomes" id="UP000463470"/>
    </source>
</evidence>
<dbReference type="PANTHER" id="PTHR42957">
    <property type="entry name" value="HELICASE MJ1565-RELATED"/>
    <property type="match status" value="1"/>
</dbReference>
<dbReference type="RefSeq" id="WP_161255117.1">
    <property type="nucleotide sequence ID" value="NZ_WXEY01000003.1"/>
</dbReference>